<feature type="region of interest" description="Disordered" evidence="1">
    <location>
        <begin position="51"/>
        <end position="151"/>
    </location>
</feature>
<feature type="compositionally biased region" description="Low complexity" evidence="1">
    <location>
        <begin position="18"/>
        <end position="29"/>
    </location>
</feature>
<gene>
    <name evidence="2" type="ORF">SRAA_0348</name>
</gene>
<feature type="compositionally biased region" description="Pro residues" evidence="1">
    <location>
        <begin position="75"/>
        <end position="95"/>
    </location>
</feature>
<keyword evidence="2" id="KW-0966">Cell projection</keyword>
<proteinExistence type="predicted"/>
<feature type="compositionally biased region" description="Low complexity" evidence="1">
    <location>
        <begin position="124"/>
        <end position="144"/>
    </location>
</feature>
<keyword evidence="2" id="KW-0282">Flagellum</keyword>
<dbReference type="Gene3D" id="3.30.750.140">
    <property type="match status" value="1"/>
</dbReference>
<sequence length="416" mass="41628">MRTDAPAAPRAPEPNPRRLPAAGAAAAHAPTTAPADFFAALLLAADDSQARNPLPQNITHPAAEHTSAACDAPTPTFPLGPTTPQPPSSTSPPPRFEANAVATPSHGTPSNSPAEPSTPNGIGTADAASSKAAPAAAQPQTTSPWVSTVAKARAKPTHLAASPAAAELAPGPAGQASLYPRPAAALAPNPYAAGAGAAAGSASAAAQGIADESDAGALLAALTAGARGESSAREGSGQGARGGDAARTLVESPTASGTGTEAAKADADFSHLLEQATAQGLDAVWEPLGQQISFWLAGQVKRANLLLHEGLHQTLEIEIKLDGQQAQLDFLTNDEQLRESLRSQAQEALSEMLGQNGLELAGLSIGSRASGQSDRSTAQRPQASSARAEVTETPAAEPPSLVLQPASGRAGLSVYA</sequence>
<dbReference type="Proteomes" id="UP000067461">
    <property type="component" value="Chromosome"/>
</dbReference>
<name>A0A060NGT6_9BURK</name>
<evidence type="ECO:0000313" key="2">
    <source>
        <dbReference type="EMBL" id="BAO80202.1"/>
    </source>
</evidence>
<reference evidence="2 3" key="1">
    <citation type="journal article" date="2014" name="Nat. Commun.">
        <title>Physiological and genomic features of highly alkaliphilic hydrogen-utilizing Betaproteobacteria from a continental serpentinizing site.</title>
        <authorList>
            <person name="Suzuki S."/>
            <person name="Kuenen J.G."/>
            <person name="Schipper K."/>
            <person name="van der Velde S."/>
            <person name="Ishii S."/>
            <person name="Wu A."/>
            <person name="Sorokin D.Y."/>
            <person name="Tenney A."/>
            <person name="Meng X.Y."/>
            <person name="Morrill P.L."/>
            <person name="Kamagata Y."/>
            <person name="Muyzer G."/>
            <person name="Nealson K.H."/>
        </authorList>
    </citation>
    <scope>NUCLEOTIDE SEQUENCE [LARGE SCALE GENOMIC DNA]</scope>
    <source>
        <strain evidence="2 3">A1</strain>
    </source>
</reference>
<dbReference type="CDD" id="cd17470">
    <property type="entry name" value="T3SS_Flik_C"/>
    <property type="match status" value="1"/>
</dbReference>
<evidence type="ECO:0000313" key="3">
    <source>
        <dbReference type="Proteomes" id="UP000067461"/>
    </source>
</evidence>
<accession>A0A060NGT6</accession>
<organism evidence="2 3">
    <name type="scientific">Serpentinimonas raichei</name>
    <dbReference type="NCBI Taxonomy" id="1458425"/>
    <lineage>
        <taxon>Bacteria</taxon>
        <taxon>Pseudomonadati</taxon>
        <taxon>Pseudomonadota</taxon>
        <taxon>Betaproteobacteria</taxon>
        <taxon>Burkholderiales</taxon>
        <taxon>Comamonadaceae</taxon>
        <taxon>Serpentinimonas</taxon>
    </lineage>
</organism>
<keyword evidence="2" id="KW-0969">Cilium</keyword>
<dbReference type="AlphaFoldDB" id="A0A060NGT6"/>
<dbReference type="RefSeq" id="WP_045530620.1">
    <property type="nucleotide sequence ID" value="NZ_AP014568.1"/>
</dbReference>
<dbReference type="InterPro" id="IPR038610">
    <property type="entry name" value="FliK-like_C_sf"/>
</dbReference>
<dbReference type="EMBL" id="AP014568">
    <property type="protein sequence ID" value="BAO80202.1"/>
    <property type="molecule type" value="Genomic_DNA"/>
</dbReference>
<feature type="region of interest" description="Disordered" evidence="1">
    <location>
        <begin position="227"/>
        <end position="246"/>
    </location>
</feature>
<dbReference type="KEGG" id="cbaa:SRAA_0348"/>
<dbReference type="STRING" id="1458425.SRAA_0348"/>
<keyword evidence="3" id="KW-1185">Reference proteome</keyword>
<feature type="region of interest" description="Disordered" evidence="1">
    <location>
        <begin position="367"/>
        <end position="416"/>
    </location>
</feature>
<dbReference type="HOGENOM" id="CLU_660065_0_0_4"/>
<evidence type="ECO:0000256" key="1">
    <source>
        <dbReference type="SAM" id="MobiDB-lite"/>
    </source>
</evidence>
<feature type="compositionally biased region" description="Polar residues" evidence="1">
    <location>
        <begin position="105"/>
        <end position="121"/>
    </location>
</feature>
<feature type="compositionally biased region" description="Polar residues" evidence="1">
    <location>
        <begin position="367"/>
        <end position="385"/>
    </location>
</feature>
<protein>
    <submittedName>
        <fullName evidence="2">Flagellar hook-length control protein</fullName>
    </submittedName>
</protein>
<dbReference type="OrthoDB" id="8905085at2"/>
<feature type="region of interest" description="Disordered" evidence="1">
    <location>
        <begin position="1"/>
        <end position="29"/>
    </location>
</feature>